<organism evidence="10">
    <name type="scientific">Hemiselmis andersenii</name>
    <name type="common">Cryptophyte alga</name>
    <dbReference type="NCBI Taxonomy" id="464988"/>
    <lineage>
        <taxon>Eukaryota</taxon>
        <taxon>Cryptophyceae</taxon>
        <taxon>Cryptomonadales</taxon>
        <taxon>Hemiselmidaceae</taxon>
        <taxon>Hemiselmis</taxon>
    </lineage>
</organism>
<evidence type="ECO:0000259" key="8">
    <source>
        <dbReference type="PROSITE" id="PS51503"/>
    </source>
</evidence>
<sequence>MALLSYLNNAATALKPAATSTTTMPKPPARADKKKQETTQLIPAVAEGGGVMVSDFEDVMFRYFGKDSLVIPIGCFVTTVVLATSFYQLHIGNKRNGQLFMRARVAAQGLTVAAMMASLAVQARQKHLGLI</sequence>
<dbReference type="Gene3D" id="6.10.140.1320">
    <property type="match status" value="1"/>
</dbReference>
<evidence type="ECO:0000313" key="10">
    <source>
        <dbReference type="EMBL" id="CAD8966502.1"/>
    </source>
</evidence>
<dbReference type="InterPro" id="IPR050355">
    <property type="entry name" value="RCF1"/>
</dbReference>
<dbReference type="Pfam" id="PF04588">
    <property type="entry name" value="HIG_1_N"/>
    <property type="match status" value="1"/>
</dbReference>
<dbReference type="PROSITE" id="PS51503">
    <property type="entry name" value="HIG1"/>
    <property type="match status" value="1"/>
</dbReference>
<dbReference type="PANTHER" id="PTHR12297:SF3">
    <property type="entry name" value="HIG1 DOMAIN FAMILY MEMBER 1A"/>
    <property type="match status" value="1"/>
</dbReference>
<dbReference type="EMBL" id="HBFK01001909">
    <property type="protein sequence ID" value="CAD8734607.1"/>
    <property type="molecule type" value="Transcribed_RNA"/>
</dbReference>
<dbReference type="GO" id="GO:0031966">
    <property type="term" value="C:mitochondrial membrane"/>
    <property type="evidence" value="ECO:0007669"/>
    <property type="project" value="UniProtKB-SubCell"/>
</dbReference>
<dbReference type="PANTHER" id="PTHR12297">
    <property type="entry name" value="HYPOXIA-INDUCBILE GENE 1 HIG1 -RELATED"/>
    <property type="match status" value="1"/>
</dbReference>
<evidence type="ECO:0000256" key="2">
    <source>
        <dbReference type="ARBA" id="ARBA00022692"/>
    </source>
</evidence>
<evidence type="ECO:0000256" key="3">
    <source>
        <dbReference type="ARBA" id="ARBA00022989"/>
    </source>
</evidence>
<keyword evidence="5 7" id="KW-0472">Membrane</keyword>
<evidence type="ECO:0000256" key="7">
    <source>
        <dbReference type="SAM" id="Phobius"/>
    </source>
</evidence>
<protein>
    <recommendedName>
        <fullName evidence="8">HIG1 domain-containing protein</fullName>
    </recommendedName>
</protein>
<evidence type="ECO:0000256" key="4">
    <source>
        <dbReference type="ARBA" id="ARBA00023128"/>
    </source>
</evidence>
<proteinExistence type="predicted"/>
<evidence type="ECO:0000256" key="1">
    <source>
        <dbReference type="ARBA" id="ARBA00004325"/>
    </source>
</evidence>
<keyword evidence="3 7" id="KW-1133">Transmembrane helix</keyword>
<evidence type="ECO:0000256" key="6">
    <source>
        <dbReference type="SAM" id="MobiDB-lite"/>
    </source>
</evidence>
<dbReference type="InterPro" id="IPR007667">
    <property type="entry name" value="Hypoxia_induced_domain"/>
</dbReference>
<comment type="subcellular location">
    <subcellularLocation>
        <location evidence="1">Mitochondrion membrane</location>
    </subcellularLocation>
</comment>
<name>A0A6U2CQH3_HEMAN</name>
<feature type="domain" description="HIG1" evidence="8">
    <location>
        <begin position="37"/>
        <end position="131"/>
    </location>
</feature>
<evidence type="ECO:0000313" key="9">
    <source>
        <dbReference type="EMBL" id="CAD8734607.1"/>
    </source>
</evidence>
<reference evidence="10" key="1">
    <citation type="submission" date="2021-01" db="EMBL/GenBank/DDBJ databases">
        <authorList>
            <person name="Corre E."/>
            <person name="Pelletier E."/>
            <person name="Niang G."/>
            <person name="Scheremetjew M."/>
            <person name="Finn R."/>
            <person name="Kale V."/>
            <person name="Holt S."/>
            <person name="Cochrane G."/>
            <person name="Meng A."/>
            <person name="Brown T."/>
            <person name="Cohen L."/>
        </authorList>
    </citation>
    <scope>NUCLEOTIDE SEQUENCE</scope>
    <source>
        <strain evidence="9">CCMP441</strain>
        <strain evidence="10">CCMP644</strain>
    </source>
</reference>
<keyword evidence="2 7" id="KW-0812">Transmembrane</keyword>
<gene>
    <name evidence="10" type="ORF">HAND00432_LOCUS18015</name>
    <name evidence="9" type="ORF">HAND1043_LOCUS1098</name>
</gene>
<dbReference type="AlphaFoldDB" id="A0A6U2CQH3"/>
<accession>A0A6U2CQH3</accession>
<feature type="region of interest" description="Disordered" evidence="6">
    <location>
        <begin position="17"/>
        <end position="37"/>
    </location>
</feature>
<feature type="transmembrane region" description="Helical" evidence="7">
    <location>
        <begin position="69"/>
        <end position="89"/>
    </location>
</feature>
<evidence type="ECO:0000256" key="5">
    <source>
        <dbReference type="ARBA" id="ARBA00023136"/>
    </source>
</evidence>
<dbReference type="EMBL" id="HBFX01029926">
    <property type="protein sequence ID" value="CAD8966502.1"/>
    <property type="molecule type" value="Transcribed_RNA"/>
</dbReference>
<keyword evidence="4" id="KW-0496">Mitochondrion</keyword>